<accession>R4XF59</accession>
<reference evidence="1 2" key="1">
    <citation type="journal article" date="2013" name="MBio">
        <title>Genome sequencing of the plant pathogen Taphrina deformans, the causal agent of peach leaf curl.</title>
        <authorList>
            <person name="Cisse O.H."/>
            <person name="Almeida J.M.G.C.F."/>
            <person name="Fonseca A."/>
            <person name="Kumar A.A."/>
            <person name="Salojaervi J."/>
            <person name="Overmyer K."/>
            <person name="Hauser P.M."/>
            <person name="Pagni M."/>
        </authorList>
    </citation>
    <scope>NUCLEOTIDE SEQUENCE [LARGE SCALE GENOMIC DNA]</scope>
    <source>
        <strain evidence="2">PYCC 5710 / ATCC 11124 / CBS 356.35 / IMI 108563 / JCM 9778 / NBRC 8474</strain>
    </source>
</reference>
<dbReference type="VEuPathDB" id="FungiDB:TAPDE_004722"/>
<keyword evidence="2" id="KW-1185">Reference proteome</keyword>
<comment type="caution">
    <text evidence="1">The sequence shown here is derived from an EMBL/GenBank/DDBJ whole genome shotgun (WGS) entry which is preliminary data.</text>
</comment>
<dbReference type="EMBL" id="CAHR02000218">
    <property type="protein sequence ID" value="CCG84283.1"/>
    <property type="molecule type" value="Genomic_DNA"/>
</dbReference>
<name>R4XF59_TAPDE</name>
<proteinExistence type="predicted"/>
<evidence type="ECO:0000313" key="2">
    <source>
        <dbReference type="Proteomes" id="UP000013776"/>
    </source>
</evidence>
<dbReference type="AlphaFoldDB" id="R4XF59"/>
<evidence type="ECO:0000313" key="1">
    <source>
        <dbReference type="EMBL" id="CCG84283.1"/>
    </source>
</evidence>
<gene>
    <name evidence="1" type="ORF">TAPDE_004722</name>
</gene>
<protein>
    <submittedName>
        <fullName evidence="1">Uncharacterized protein</fullName>
    </submittedName>
</protein>
<sequence length="198" mass="21707">MKDHEFRRPFQADFILDDVTGGVIRIRFGVVPTKTPLLYGDQIALTTDYNEESLQTTSRGCIGAKTTEKEINGVIAQEQTDTIDCSGASGSMLCFGKATSTVAHGILFQNFQERCFVHSAHEQEAEAPQALKAFNNMNATIKGGFILPEEMYELAEILFTPTGRQAASLPKTNFPSKFDTFGAAKDKIVPPSPPQLQK</sequence>
<organism evidence="1 2">
    <name type="scientific">Taphrina deformans (strain PYCC 5710 / ATCC 11124 / CBS 356.35 / IMI 108563 / JCM 9778 / NBRC 8474)</name>
    <name type="common">Peach leaf curl fungus</name>
    <name type="synonym">Lalaria deformans</name>
    <dbReference type="NCBI Taxonomy" id="1097556"/>
    <lineage>
        <taxon>Eukaryota</taxon>
        <taxon>Fungi</taxon>
        <taxon>Dikarya</taxon>
        <taxon>Ascomycota</taxon>
        <taxon>Taphrinomycotina</taxon>
        <taxon>Taphrinomycetes</taxon>
        <taxon>Taphrinales</taxon>
        <taxon>Taphrinaceae</taxon>
        <taxon>Taphrina</taxon>
    </lineage>
</organism>
<dbReference type="Proteomes" id="UP000013776">
    <property type="component" value="Unassembled WGS sequence"/>
</dbReference>